<gene>
    <name evidence="2" type="ORF">J2Z66_004083</name>
</gene>
<dbReference type="RefSeq" id="WP_209973504.1">
    <property type="nucleotide sequence ID" value="NZ_JAGGLB010000013.1"/>
</dbReference>
<feature type="transmembrane region" description="Helical" evidence="1">
    <location>
        <begin position="87"/>
        <end position="104"/>
    </location>
</feature>
<feature type="transmembrane region" description="Helical" evidence="1">
    <location>
        <begin position="62"/>
        <end position="81"/>
    </location>
</feature>
<keyword evidence="1" id="KW-1133">Transmembrane helix</keyword>
<evidence type="ECO:0000313" key="3">
    <source>
        <dbReference type="Proteomes" id="UP001519287"/>
    </source>
</evidence>
<keyword evidence="1" id="KW-0812">Transmembrane</keyword>
<dbReference type="GO" id="GO:0003746">
    <property type="term" value="F:translation elongation factor activity"/>
    <property type="evidence" value="ECO:0007669"/>
    <property type="project" value="UniProtKB-KW"/>
</dbReference>
<evidence type="ECO:0000256" key="1">
    <source>
        <dbReference type="SAM" id="Phobius"/>
    </source>
</evidence>
<accession>A0ABS4IY41</accession>
<reference evidence="2 3" key="1">
    <citation type="submission" date="2021-03" db="EMBL/GenBank/DDBJ databases">
        <title>Genomic Encyclopedia of Type Strains, Phase IV (KMG-IV): sequencing the most valuable type-strain genomes for metagenomic binning, comparative biology and taxonomic classification.</title>
        <authorList>
            <person name="Goeker M."/>
        </authorList>
    </citation>
    <scope>NUCLEOTIDE SEQUENCE [LARGE SCALE GENOMIC DNA]</scope>
    <source>
        <strain evidence="2 3">DSM 26048</strain>
    </source>
</reference>
<keyword evidence="2" id="KW-0648">Protein biosynthesis</keyword>
<evidence type="ECO:0000313" key="2">
    <source>
        <dbReference type="EMBL" id="MBP1992475.1"/>
    </source>
</evidence>
<keyword evidence="2" id="KW-0251">Elongation factor</keyword>
<proteinExistence type="predicted"/>
<comment type="caution">
    <text evidence="2">The sequence shown here is derived from an EMBL/GenBank/DDBJ whole genome shotgun (WGS) entry which is preliminary data.</text>
</comment>
<dbReference type="Proteomes" id="UP001519287">
    <property type="component" value="Unassembled WGS sequence"/>
</dbReference>
<name>A0ABS4IY41_9BACL</name>
<keyword evidence="1" id="KW-0472">Membrane</keyword>
<organism evidence="2 3">
    <name type="scientific">Paenibacillus eucommiae</name>
    <dbReference type="NCBI Taxonomy" id="1355755"/>
    <lineage>
        <taxon>Bacteria</taxon>
        <taxon>Bacillati</taxon>
        <taxon>Bacillota</taxon>
        <taxon>Bacilli</taxon>
        <taxon>Bacillales</taxon>
        <taxon>Paenibacillaceae</taxon>
        <taxon>Paenibacillus</taxon>
    </lineage>
</organism>
<dbReference type="EMBL" id="JAGGLB010000013">
    <property type="protein sequence ID" value="MBP1992475.1"/>
    <property type="molecule type" value="Genomic_DNA"/>
</dbReference>
<sequence>MKNKIAVQFRRSKRTMYAFQRLKYCKRCGSYTVLFEDDCPSCGKEDNFISITDYAKSLNKRLSLTETLVALSIFFLGIIFANSVTEMFVAIVAGGALLALYFYLRSRYKQTTEAFRFQKVLIEHTPAIYKGLQQDLMEAVGDIQAEDYKTAYEKLREISYFLNNDRIKIRKIMCLNYFVIRKDMDLELETLIPSHYDKDFVKYLWEVSKVNKQLIRINVLDYVVRYKAKIELLENGPTILTNIAGASLRMKQYVAIYQNFILEHVDYLPKDRFLRLCKIMAAFPGNDWGTLYSRSKEIVRTRYSFDPDFQGIW</sequence>
<protein>
    <submittedName>
        <fullName evidence="2">RNA polymerase subunit RPABC4/transcription elongation factor Spt4</fullName>
    </submittedName>
</protein>
<keyword evidence="3" id="KW-1185">Reference proteome</keyword>